<reference evidence="1 2" key="1">
    <citation type="submission" date="2024-01" db="EMBL/GenBank/DDBJ databases">
        <authorList>
            <person name="Botero Cardona J."/>
        </authorList>
    </citation>
    <scope>NUCLEOTIDE SEQUENCE [LARGE SCALE GENOMIC DNA]</scope>
    <source>
        <strain evidence="1 2">LMG 33000</strain>
    </source>
</reference>
<evidence type="ECO:0000313" key="1">
    <source>
        <dbReference type="EMBL" id="CAK8053520.1"/>
    </source>
</evidence>
<sequence>MKIELVLAVTQSLEELNALKRQAPDEFFILEKPGQTNVLLLNPEKFQGQFKEPIVYELGKAGKQLAGKHIYQVDFGYQDDVESSLIDLANDHGVLAFDPRGKAQGMYWTFWESQAELDHFLTSDNYQAMKQLMKDPFATVYTNN</sequence>
<dbReference type="Proteomes" id="UP001314241">
    <property type="component" value="Unassembled WGS sequence"/>
</dbReference>
<comment type="caution">
    <text evidence="1">The sequence shown here is derived from an EMBL/GenBank/DDBJ whole genome shotgun (WGS) entry which is preliminary data.</text>
</comment>
<dbReference type="RefSeq" id="WP_349641086.1">
    <property type="nucleotide sequence ID" value="NZ_CAWVOH010000001.1"/>
</dbReference>
<organism evidence="1 2">
    <name type="scientific">Eupransor demetentiae</name>
    <dbReference type="NCBI Taxonomy" id="3109584"/>
    <lineage>
        <taxon>Bacteria</taxon>
        <taxon>Bacillati</taxon>
        <taxon>Bacillota</taxon>
        <taxon>Bacilli</taxon>
        <taxon>Lactobacillales</taxon>
        <taxon>Lactobacillaceae</taxon>
        <taxon>Eupransor</taxon>
    </lineage>
</organism>
<dbReference type="EMBL" id="CAWVOH010000001">
    <property type="protein sequence ID" value="CAK8053520.1"/>
    <property type="molecule type" value="Genomic_DNA"/>
</dbReference>
<accession>A0ABP0EP96</accession>
<proteinExistence type="predicted"/>
<protein>
    <submittedName>
        <fullName evidence="1">Uncharacterized protein</fullName>
    </submittedName>
</protein>
<name>A0ABP0EP96_9LACO</name>
<gene>
    <name evidence="1" type="ORF">R54876_GBNLAHCA_00075</name>
</gene>
<keyword evidence="2" id="KW-1185">Reference proteome</keyword>
<evidence type="ECO:0000313" key="2">
    <source>
        <dbReference type="Proteomes" id="UP001314241"/>
    </source>
</evidence>